<dbReference type="Pfam" id="PF00733">
    <property type="entry name" value="Asn_synthase"/>
    <property type="match status" value="1"/>
</dbReference>
<feature type="domain" description="Asparagine synthetase" evidence="1">
    <location>
        <begin position="239"/>
        <end position="581"/>
    </location>
</feature>
<dbReference type="GO" id="GO:0004066">
    <property type="term" value="F:asparagine synthase (glutamine-hydrolyzing) activity"/>
    <property type="evidence" value="ECO:0007669"/>
    <property type="project" value="InterPro"/>
</dbReference>
<dbReference type="SUPFAM" id="SSF56235">
    <property type="entry name" value="N-terminal nucleophile aminohydrolases (Ntn hydrolases)"/>
    <property type="match status" value="1"/>
</dbReference>
<dbReference type="InterPro" id="IPR001962">
    <property type="entry name" value="Asn_synthase"/>
</dbReference>
<evidence type="ECO:0000259" key="1">
    <source>
        <dbReference type="Pfam" id="PF00733"/>
    </source>
</evidence>
<organism evidence="2 3">
    <name type="scientific">Lujinxingia litoralis</name>
    <dbReference type="NCBI Taxonomy" id="2211119"/>
    <lineage>
        <taxon>Bacteria</taxon>
        <taxon>Deltaproteobacteria</taxon>
        <taxon>Bradymonadales</taxon>
        <taxon>Lujinxingiaceae</taxon>
        <taxon>Lujinxingia</taxon>
    </lineage>
</organism>
<protein>
    <recommendedName>
        <fullName evidence="1">Asparagine synthetase domain-containing protein</fullName>
    </recommendedName>
</protein>
<proteinExistence type="predicted"/>
<dbReference type="SUPFAM" id="SSF52402">
    <property type="entry name" value="Adenine nucleotide alpha hydrolases-like"/>
    <property type="match status" value="1"/>
</dbReference>
<dbReference type="AlphaFoldDB" id="A0A328C8T6"/>
<dbReference type="EMBL" id="QHKO01000002">
    <property type="protein sequence ID" value="RAL23756.1"/>
    <property type="molecule type" value="Genomic_DNA"/>
</dbReference>
<keyword evidence="3" id="KW-1185">Reference proteome</keyword>
<name>A0A328C8T6_9DELT</name>
<evidence type="ECO:0000313" key="3">
    <source>
        <dbReference type="Proteomes" id="UP000249169"/>
    </source>
</evidence>
<sequence>MKTSLTRLSLKARHTIALQEPIMGELYLGQRCAPFLPTDVQELTEGIWVRPGPSWGHQVMDRGPWHALIIGEPCALQADWGALLACPDDALSGAIAAVEGVHSGVAWRPGSPRRWFWRDRFGRIPWQLLSGHALLATTDPELVVRAAGSAGINPERLTDFLAGGRSTSRADFIRGVERLRPGELALADEERLHWVRRWWSPTLPTRHQLAPYHERLAQIGARLRLGTSGLTSPGAWLALSGGLDSATLLASSPDPRRCCAFTVTLRDAPAELATADTLTRALGTHWEHCGVDARWPLRSPAEHERLAGWGPHAHPDLAWFPAALNQLQAHCADQTPSVLYTGHGADDALWMPPGLWLIHQWDRGAWRELLAAGRALGARTTLAPARGALIERLGLRPWRERLRALPAPGPAWLPGAAGPARAALLSPMHRFALYRAARLNSWAWELIMRSLARIARRARLQVRTPYLDARIWDLALTLTPEELIEGGRQKAPLRRLTQGVLPEAVRTRKKLGSFDALVERGLAERETRRALRLFAGAQLAELRVIDGPCFQHALADYLSQPSRLWRGSWEIWRAVAAELWLHSRQRSSPPGAP</sequence>
<accession>A0A328C8T6</accession>
<comment type="caution">
    <text evidence="2">The sequence shown here is derived from an EMBL/GenBank/DDBJ whole genome shotgun (WGS) entry which is preliminary data.</text>
</comment>
<dbReference type="InterPro" id="IPR014729">
    <property type="entry name" value="Rossmann-like_a/b/a_fold"/>
</dbReference>
<dbReference type="InterPro" id="IPR029055">
    <property type="entry name" value="Ntn_hydrolases_N"/>
</dbReference>
<reference evidence="2 3" key="1">
    <citation type="submission" date="2018-05" db="EMBL/GenBank/DDBJ databases">
        <title>Lujinxingia marina gen. nov. sp. nov., a new facultative anaerobic member of the class Deltaproteobacteria, and proposal of Lujinxingaceae fam. nov.</title>
        <authorList>
            <person name="Li C.-M."/>
        </authorList>
    </citation>
    <scope>NUCLEOTIDE SEQUENCE [LARGE SCALE GENOMIC DNA]</scope>
    <source>
        <strain evidence="2 3">B210</strain>
    </source>
</reference>
<evidence type="ECO:0000313" key="2">
    <source>
        <dbReference type="EMBL" id="RAL23756.1"/>
    </source>
</evidence>
<dbReference type="Gene3D" id="3.40.50.620">
    <property type="entry name" value="HUPs"/>
    <property type="match status" value="2"/>
</dbReference>
<dbReference type="Proteomes" id="UP000249169">
    <property type="component" value="Unassembled WGS sequence"/>
</dbReference>
<gene>
    <name evidence="2" type="ORF">DL240_06265</name>
</gene>
<dbReference type="GO" id="GO:0006529">
    <property type="term" value="P:asparagine biosynthetic process"/>
    <property type="evidence" value="ECO:0007669"/>
    <property type="project" value="InterPro"/>
</dbReference>